<dbReference type="SUPFAM" id="SSF56784">
    <property type="entry name" value="HAD-like"/>
    <property type="match status" value="1"/>
</dbReference>
<keyword evidence="4" id="KW-0547">Nucleotide-binding</keyword>
<feature type="region of interest" description="Disordered" evidence="10">
    <location>
        <begin position="41"/>
        <end position="67"/>
    </location>
</feature>
<dbReference type="InterPro" id="IPR004014">
    <property type="entry name" value="ATPase_P-typ_cation-transptr_N"/>
</dbReference>
<evidence type="ECO:0000256" key="11">
    <source>
        <dbReference type="SAM" id="Phobius"/>
    </source>
</evidence>
<feature type="compositionally biased region" description="Polar residues" evidence="10">
    <location>
        <begin position="753"/>
        <end position="764"/>
    </location>
</feature>
<keyword evidence="5" id="KW-0106">Calcium</keyword>
<evidence type="ECO:0000259" key="12">
    <source>
        <dbReference type="SMART" id="SM00831"/>
    </source>
</evidence>
<comment type="caution">
    <text evidence="13">The sequence shown here is derived from an EMBL/GenBank/DDBJ whole genome shotgun (WGS) entry which is preliminary data.</text>
</comment>
<dbReference type="Proteomes" id="UP000327013">
    <property type="component" value="Unassembled WGS sequence"/>
</dbReference>
<evidence type="ECO:0000256" key="8">
    <source>
        <dbReference type="ARBA" id="ARBA00022989"/>
    </source>
</evidence>
<dbReference type="AlphaFoldDB" id="A0A5N6KXA5"/>
<evidence type="ECO:0000256" key="5">
    <source>
        <dbReference type="ARBA" id="ARBA00022837"/>
    </source>
</evidence>
<dbReference type="Gene3D" id="3.40.1110.10">
    <property type="entry name" value="Calcium-transporting ATPase, cytoplasmic domain N"/>
    <property type="match status" value="1"/>
</dbReference>
<dbReference type="GO" id="GO:0005524">
    <property type="term" value="F:ATP binding"/>
    <property type="evidence" value="ECO:0007669"/>
    <property type="project" value="UniProtKB-KW"/>
</dbReference>
<keyword evidence="9 11" id="KW-0472">Membrane</keyword>
<dbReference type="InterPro" id="IPR001757">
    <property type="entry name" value="P_typ_ATPase"/>
</dbReference>
<keyword evidence="3 11" id="KW-0812">Transmembrane</keyword>
<evidence type="ECO:0000256" key="1">
    <source>
        <dbReference type="ARBA" id="ARBA00004651"/>
    </source>
</evidence>
<evidence type="ECO:0000256" key="4">
    <source>
        <dbReference type="ARBA" id="ARBA00022741"/>
    </source>
</evidence>
<dbReference type="InterPro" id="IPR023298">
    <property type="entry name" value="ATPase_P-typ_TM_dom_sf"/>
</dbReference>
<proteinExistence type="predicted"/>
<gene>
    <name evidence="13" type="ORF">FH972_024010</name>
</gene>
<dbReference type="InterPro" id="IPR023214">
    <property type="entry name" value="HAD_sf"/>
</dbReference>
<dbReference type="NCBIfam" id="TIGR01494">
    <property type="entry name" value="ATPase_P-type"/>
    <property type="match status" value="2"/>
</dbReference>
<evidence type="ECO:0000256" key="9">
    <source>
        <dbReference type="ARBA" id="ARBA00023136"/>
    </source>
</evidence>
<dbReference type="GO" id="GO:0036376">
    <property type="term" value="P:sodium ion export across plasma membrane"/>
    <property type="evidence" value="ECO:0007669"/>
    <property type="project" value="TreeGrafter"/>
</dbReference>
<dbReference type="GO" id="GO:0016887">
    <property type="term" value="F:ATP hydrolysis activity"/>
    <property type="evidence" value="ECO:0007669"/>
    <property type="project" value="InterPro"/>
</dbReference>
<dbReference type="PANTHER" id="PTHR43294">
    <property type="entry name" value="SODIUM/POTASSIUM-TRANSPORTING ATPASE SUBUNIT ALPHA"/>
    <property type="match status" value="1"/>
</dbReference>
<dbReference type="Gene3D" id="3.40.50.1000">
    <property type="entry name" value="HAD superfamily/HAD-like"/>
    <property type="match status" value="1"/>
</dbReference>
<dbReference type="InterPro" id="IPR044492">
    <property type="entry name" value="P_typ_ATPase_HD_dom"/>
</dbReference>
<feature type="transmembrane region" description="Helical" evidence="11">
    <location>
        <begin position="955"/>
        <end position="981"/>
    </location>
</feature>
<feature type="transmembrane region" description="Helical" evidence="11">
    <location>
        <begin position="161"/>
        <end position="184"/>
    </location>
</feature>
<dbReference type="Pfam" id="PF00702">
    <property type="entry name" value="Hydrolase"/>
    <property type="match status" value="1"/>
</dbReference>
<feature type="transmembrane region" description="Helical" evidence="11">
    <location>
        <begin position="885"/>
        <end position="906"/>
    </location>
</feature>
<keyword evidence="7" id="KW-1278">Translocase</keyword>
<dbReference type="GO" id="GO:0006883">
    <property type="term" value="P:intracellular sodium ion homeostasis"/>
    <property type="evidence" value="ECO:0007669"/>
    <property type="project" value="TreeGrafter"/>
</dbReference>
<keyword evidence="14" id="KW-1185">Reference proteome</keyword>
<dbReference type="GO" id="GO:1990573">
    <property type="term" value="P:potassium ion import across plasma membrane"/>
    <property type="evidence" value="ECO:0007669"/>
    <property type="project" value="TreeGrafter"/>
</dbReference>
<dbReference type="Gene3D" id="1.20.1110.10">
    <property type="entry name" value="Calcium-transporting ATPase, transmembrane domain"/>
    <property type="match status" value="1"/>
</dbReference>
<evidence type="ECO:0000256" key="3">
    <source>
        <dbReference type="ARBA" id="ARBA00022692"/>
    </source>
</evidence>
<comment type="subcellular location">
    <subcellularLocation>
        <location evidence="1">Cell membrane</location>
        <topology evidence="1">Multi-pass membrane protein</topology>
    </subcellularLocation>
</comment>
<evidence type="ECO:0000313" key="13">
    <source>
        <dbReference type="EMBL" id="KAB8356427.1"/>
    </source>
</evidence>
<dbReference type="SFLD" id="SFLDG00002">
    <property type="entry name" value="C1.7:_P-type_atpase_like"/>
    <property type="match status" value="1"/>
</dbReference>
<feature type="domain" description="Cation-transporting P-type ATPase N-terminal" evidence="12">
    <location>
        <begin position="112"/>
        <end position="185"/>
    </location>
</feature>
<dbReference type="SFLD" id="SFLDS00003">
    <property type="entry name" value="Haloacid_Dehalogenase"/>
    <property type="match status" value="1"/>
</dbReference>
<dbReference type="PROSITE" id="PS00154">
    <property type="entry name" value="ATPASE_E1_E2"/>
    <property type="match status" value="1"/>
</dbReference>
<dbReference type="Pfam" id="PF00689">
    <property type="entry name" value="Cation_ATPase_C"/>
    <property type="match status" value="1"/>
</dbReference>
<protein>
    <recommendedName>
        <fullName evidence="12">Cation-transporting P-type ATPase N-terminal domain-containing protein</fullName>
    </recommendedName>
</protein>
<keyword evidence="6" id="KW-0067">ATP-binding</keyword>
<name>A0A5N6KXA5_9ROSI</name>
<dbReference type="SFLD" id="SFLDF00027">
    <property type="entry name" value="p-type_atpase"/>
    <property type="match status" value="1"/>
</dbReference>
<dbReference type="GO" id="GO:0005886">
    <property type="term" value="C:plasma membrane"/>
    <property type="evidence" value="ECO:0007669"/>
    <property type="project" value="UniProtKB-SubCell"/>
</dbReference>
<dbReference type="SMART" id="SM00831">
    <property type="entry name" value="Cation_ATPase_N"/>
    <property type="match status" value="1"/>
</dbReference>
<organism evidence="13 14">
    <name type="scientific">Carpinus fangiana</name>
    <dbReference type="NCBI Taxonomy" id="176857"/>
    <lineage>
        <taxon>Eukaryota</taxon>
        <taxon>Viridiplantae</taxon>
        <taxon>Streptophyta</taxon>
        <taxon>Embryophyta</taxon>
        <taxon>Tracheophyta</taxon>
        <taxon>Spermatophyta</taxon>
        <taxon>Magnoliopsida</taxon>
        <taxon>eudicotyledons</taxon>
        <taxon>Gunneridae</taxon>
        <taxon>Pentapetalae</taxon>
        <taxon>rosids</taxon>
        <taxon>fabids</taxon>
        <taxon>Fagales</taxon>
        <taxon>Betulaceae</taxon>
        <taxon>Carpinus</taxon>
    </lineage>
</organism>
<dbReference type="SUPFAM" id="SSF81660">
    <property type="entry name" value="Metal cation-transporting ATPase, ATP-binding domain N"/>
    <property type="match status" value="1"/>
</dbReference>
<dbReference type="InterPro" id="IPR050510">
    <property type="entry name" value="Cation_transp_ATPase_P-type"/>
</dbReference>
<dbReference type="PRINTS" id="PR00119">
    <property type="entry name" value="CATATPASE"/>
</dbReference>
<feature type="transmembrane region" description="Helical" evidence="11">
    <location>
        <begin position="1089"/>
        <end position="1105"/>
    </location>
</feature>
<feature type="transmembrane region" description="Helical" evidence="11">
    <location>
        <begin position="1056"/>
        <end position="1077"/>
    </location>
</feature>
<dbReference type="InterPro" id="IPR023299">
    <property type="entry name" value="ATPase_P-typ_cyto_dom_N"/>
</dbReference>
<dbReference type="GO" id="GO:1902600">
    <property type="term" value="P:proton transmembrane transport"/>
    <property type="evidence" value="ECO:0007669"/>
    <property type="project" value="TreeGrafter"/>
</dbReference>
<evidence type="ECO:0000256" key="10">
    <source>
        <dbReference type="SAM" id="MobiDB-lite"/>
    </source>
</evidence>
<dbReference type="SUPFAM" id="SSF81653">
    <property type="entry name" value="Calcium ATPase, transduction domain A"/>
    <property type="match status" value="1"/>
</dbReference>
<dbReference type="PANTHER" id="PTHR43294:SF21">
    <property type="entry name" value="CATION TRANSPORTING ATPASE"/>
    <property type="match status" value="1"/>
</dbReference>
<feature type="transmembrane region" description="Helical" evidence="11">
    <location>
        <begin position="388"/>
        <end position="407"/>
    </location>
</feature>
<feature type="transmembrane region" description="Helical" evidence="11">
    <location>
        <begin position="359"/>
        <end position="382"/>
    </location>
</feature>
<reference evidence="13 14" key="1">
    <citation type="submission" date="2019-06" db="EMBL/GenBank/DDBJ databases">
        <title>A chromosomal-level reference genome of Carpinus fangiana (Coryloideae, Betulaceae).</title>
        <authorList>
            <person name="Yang X."/>
            <person name="Wang Z."/>
            <person name="Zhang L."/>
            <person name="Hao G."/>
            <person name="Liu J."/>
            <person name="Yang Y."/>
        </authorList>
    </citation>
    <scope>NUCLEOTIDE SEQUENCE [LARGE SCALE GENOMIC DNA]</scope>
    <source>
        <strain evidence="13">Cfa_2016G</strain>
        <tissue evidence="13">Leaf</tissue>
    </source>
</reference>
<dbReference type="InterPro" id="IPR059000">
    <property type="entry name" value="ATPase_P-type_domA"/>
</dbReference>
<dbReference type="OrthoDB" id="158672at2759"/>
<dbReference type="Pfam" id="PF00122">
    <property type="entry name" value="E1-E2_ATPase"/>
    <property type="match status" value="1"/>
</dbReference>
<evidence type="ECO:0000313" key="14">
    <source>
        <dbReference type="Proteomes" id="UP000327013"/>
    </source>
</evidence>
<feature type="region of interest" description="Disordered" evidence="10">
    <location>
        <begin position="744"/>
        <end position="769"/>
    </location>
</feature>
<dbReference type="SUPFAM" id="SSF81665">
    <property type="entry name" value="Calcium ATPase, transmembrane domain M"/>
    <property type="match status" value="1"/>
</dbReference>
<dbReference type="Pfam" id="PF13246">
    <property type="entry name" value="Cation_ATPase"/>
    <property type="match status" value="1"/>
</dbReference>
<keyword evidence="2" id="KW-1003">Cell membrane</keyword>
<feature type="transmembrane region" description="Helical" evidence="11">
    <location>
        <begin position="912"/>
        <end position="934"/>
    </location>
</feature>
<feature type="transmembrane region" description="Helical" evidence="11">
    <location>
        <begin position="1018"/>
        <end position="1035"/>
    </location>
</feature>
<accession>A0A5N6KXA5</accession>
<dbReference type="EMBL" id="VIBQ01000016">
    <property type="protein sequence ID" value="KAB8356427.1"/>
    <property type="molecule type" value="Genomic_DNA"/>
</dbReference>
<evidence type="ECO:0000256" key="2">
    <source>
        <dbReference type="ARBA" id="ARBA00022475"/>
    </source>
</evidence>
<evidence type="ECO:0000256" key="7">
    <source>
        <dbReference type="ARBA" id="ARBA00022967"/>
    </source>
</evidence>
<dbReference type="InterPro" id="IPR018303">
    <property type="entry name" value="ATPase_P-typ_P_site"/>
</dbReference>
<dbReference type="Pfam" id="PF00690">
    <property type="entry name" value="Cation_ATPase_N"/>
    <property type="match status" value="1"/>
</dbReference>
<dbReference type="PRINTS" id="PR00121">
    <property type="entry name" value="NAKATPASE"/>
</dbReference>
<sequence>MSAEKPADRITAVGVEDESDLPERRRVIRYIDDEEAANLASRPGRLRRRDSDASSISSHRRALSRRRPIDPAHVLPIEYRTLSFRIEDSSERKPIDAQKHSAKAAAELGNLDWHTISVNEVLARLSTSLAGGLGEIQIQTAVEQYGRNIPSKPPSQLGRKIFGYMFGGFGSILLLGAVLVFIAWKPLGNPNPAVANMALAIVLVAVFVIQALFNAWQDFSSSRVMDSITGMLPSDCVVIRNGTRVQISAPDIVPGDVLVIKAGTKLPADVRFVDLLPDTRFDRSILTGESAPITGCVDSTDDNYLETKCIGMQGTLCIAGAGTGIVVSTGDQTVFGKIATLTNKPDTGRTPLQKEILRFVIIICSLAAFFIVLVCIIWGAYLRKEHPGYISVSGLIVSVVSVGIAFVPEGLPIALTASMTIVANVMRKSNVLCKSLKTVETLGAVDIICSDKTGTLTRNKMSVTDCVLSTDVITAAAAVIKAEEDRNTANNALQQVRSIAALCNAGEFDVLTRDHDLDQRVIIGDATDQAVLRFSESMGSVEGPRSMWRKTFEIPFNSKNKYMVRIFSSSDNRGLADALAHFEAHSFNTRSDRLLTIKGAPDILMDRCTDVLDMEGNIAPLTPQKISDIARIKDAWSAAGRRVILLARRVVPWSDLSTSPAEDEVMALARTNLTLVGLLAIVDPPRTEIPEVVRTLRRAGIRIAMVTGDFALTAQAIATECGIITTPAHLVDNASALMDPQDPQKLSMAASLHPSSNSDGTLGSQDEDDKPVKSIVLSGQDLITLSDAQWGTLASYNEIVFARTTPEQKLRIVHEFQARGNTVAMTGDGVNDAPSLKAADVGIAIAGGSDIALEAADMVLLDSFSGMVQAVLYGRVIFDNLKKTIVYLLPAGSFSEFWPVFTNVVFGLPQILSSFLMIIICCLTDCAAATALALEKPEADVLLRRPRNPRRDRLVDWKLLLHAYGFVGITECVCSFAMAYWHCERRGVPFSALWFTYGNYPEPLTTAGVQVVLNEASSVYFVNLVVMQFFNLLAIRTRHLSLFQHPPLFKKATQNWPLFPAMVFAIAMVFIFCYIPGIQSPIGSTQVAVEYFFLPVAFGLGLLSLDECRKFFVRKYPKSLLARIAW</sequence>
<evidence type="ECO:0000256" key="6">
    <source>
        <dbReference type="ARBA" id="ARBA00022840"/>
    </source>
</evidence>
<dbReference type="GO" id="GO:0005391">
    <property type="term" value="F:P-type sodium:potassium-exchanging transporter activity"/>
    <property type="evidence" value="ECO:0007669"/>
    <property type="project" value="TreeGrafter"/>
</dbReference>
<dbReference type="GO" id="GO:0030007">
    <property type="term" value="P:intracellular potassium ion homeostasis"/>
    <property type="evidence" value="ECO:0007669"/>
    <property type="project" value="TreeGrafter"/>
</dbReference>
<dbReference type="InterPro" id="IPR008250">
    <property type="entry name" value="ATPase_P-typ_transduc_dom_A_sf"/>
</dbReference>
<dbReference type="InterPro" id="IPR036412">
    <property type="entry name" value="HAD-like_sf"/>
</dbReference>
<feature type="transmembrane region" description="Helical" evidence="11">
    <location>
        <begin position="196"/>
        <end position="216"/>
    </location>
</feature>
<keyword evidence="8 11" id="KW-1133">Transmembrane helix</keyword>
<dbReference type="Gene3D" id="2.70.150.10">
    <property type="entry name" value="Calcium-transporting ATPase, cytoplasmic transduction domain A"/>
    <property type="match status" value="1"/>
</dbReference>
<dbReference type="InterPro" id="IPR006068">
    <property type="entry name" value="ATPase_P-typ_cation-transptr_C"/>
</dbReference>